<dbReference type="Gene3D" id="2.60.120.10">
    <property type="entry name" value="Jelly Rolls"/>
    <property type="match status" value="1"/>
</dbReference>
<dbReference type="CDD" id="cd06981">
    <property type="entry name" value="cupin_reut_a1446"/>
    <property type="match status" value="1"/>
</dbReference>
<evidence type="ECO:0000259" key="1">
    <source>
        <dbReference type="Pfam" id="PF07883"/>
    </source>
</evidence>
<dbReference type="EMBL" id="CADIKI010000008">
    <property type="protein sequence ID" value="CAB3792267.1"/>
    <property type="molecule type" value="Genomic_DNA"/>
</dbReference>
<evidence type="ECO:0000313" key="2">
    <source>
        <dbReference type="EMBL" id="CAB3792267.1"/>
    </source>
</evidence>
<dbReference type="InterPro" id="IPR014710">
    <property type="entry name" value="RmlC-like_jellyroll"/>
</dbReference>
<reference evidence="2 3" key="1">
    <citation type="submission" date="2020-04" db="EMBL/GenBank/DDBJ databases">
        <authorList>
            <person name="De Canck E."/>
        </authorList>
    </citation>
    <scope>NUCLEOTIDE SEQUENCE [LARGE SCALE GENOMIC DNA]</scope>
    <source>
        <strain evidence="2 3">LMG 27177</strain>
    </source>
</reference>
<protein>
    <recommendedName>
        <fullName evidence="1">Cupin type-2 domain-containing protein</fullName>
    </recommendedName>
</protein>
<dbReference type="InterPro" id="IPR011051">
    <property type="entry name" value="RmlC_Cupin_sf"/>
</dbReference>
<keyword evidence="3" id="KW-1185">Reference proteome</keyword>
<name>A0A6J5G2C0_9BURK</name>
<proteinExistence type="predicted"/>
<dbReference type="AlphaFoldDB" id="A0A6J5G2C0"/>
<dbReference type="SUPFAM" id="SSF51182">
    <property type="entry name" value="RmlC-like cupins"/>
    <property type="match status" value="1"/>
</dbReference>
<dbReference type="InterPro" id="IPR013096">
    <property type="entry name" value="Cupin_2"/>
</dbReference>
<dbReference type="Proteomes" id="UP000494252">
    <property type="component" value="Unassembled WGS sequence"/>
</dbReference>
<organism evidence="2 3">
    <name type="scientific">Paraburkholderia fynbosensis</name>
    <dbReference type="NCBI Taxonomy" id="1200993"/>
    <lineage>
        <taxon>Bacteria</taxon>
        <taxon>Pseudomonadati</taxon>
        <taxon>Pseudomonadota</taxon>
        <taxon>Betaproteobacteria</taxon>
        <taxon>Burkholderiales</taxon>
        <taxon>Burkholderiaceae</taxon>
        <taxon>Paraburkholderia</taxon>
    </lineage>
</organism>
<accession>A0A6J5G2C0</accession>
<feature type="domain" description="Cupin type-2" evidence="1">
    <location>
        <begin position="63"/>
        <end position="120"/>
    </location>
</feature>
<sequence>MTGRARTMKRALLTGNLFDVGTLVGADANSEEQVDALVEQAGVSIERIVSTGQASPPGFWYDSPRAEWVVLLSGAATLEFEGSAEPHPMKRGDHVLIEAHRRHRVAWTSDTEPSVWLAVYCPDVTDGASS</sequence>
<dbReference type="Pfam" id="PF07883">
    <property type="entry name" value="Cupin_2"/>
    <property type="match status" value="1"/>
</dbReference>
<evidence type="ECO:0000313" key="3">
    <source>
        <dbReference type="Proteomes" id="UP000494252"/>
    </source>
</evidence>
<gene>
    <name evidence="2" type="ORF">LMG27177_03210</name>
</gene>